<name>A0ABW2B7G8_9RHOB</name>
<feature type="domain" description="Lipoyl-binding" evidence="5">
    <location>
        <begin position="215"/>
        <end position="293"/>
    </location>
</feature>
<gene>
    <name evidence="7" type="ORF">ACFQFQ_21835</name>
</gene>
<evidence type="ECO:0000256" key="2">
    <source>
        <dbReference type="ARBA" id="ARBA00022741"/>
    </source>
</evidence>
<dbReference type="InterPro" id="IPR050856">
    <property type="entry name" value="Biotin_carboxylase_complex"/>
</dbReference>
<sequence>MPQSGTLTLWQPSTSVRVDHGLRGGADVPPYYDSMIAKLVAHGSSRDDARRKLLAALNETVIFGLRSNKDFLADCLAHPVFVAGQATTAFIEENATDLLSTDSEAEAQAAMLAAALLRAGPGIRLTHGYSAPMRLARGDAEYHPMAYALRDGLCRVEMSGREDMQLKVIVRNGAVVAFEMGGAVRSAAILADGDVVTVQYDGRCHDFRDLTYQPTITAEAAGGDGNVRASMNGNVVSVEVAVGDKVVADQKLVVVEAMKMEHTHSSTATGTVTAVNVEAGMQVSTHTVLVEIEVS</sequence>
<keyword evidence="3" id="KW-0067">ATP-binding</keyword>
<dbReference type="PROSITE" id="PS50979">
    <property type="entry name" value="BC"/>
    <property type="match status" value="1"/>
</dbReference>
<dbReference type="SMART" id="SM00878">
    <property type="entry name" value="Biotin_carb_C"/>
    <property type="match status" value="1"/>
</dbReference>
<dbReference type="Proteomes" id="UP001596353">
    <property type="component" value="Unassembled WGS sequence"/>
</dbReference>
<keyword evidence="8" id="KW-1185">Reference proteome</keyword>
<keyword evidence="4" id="KW-0092">Biotin</keyword>
<evidence type="ECO:0000313" key="8">
    <source>
        <dbReference type="Proteomes" id="UP001596353"/>
    </source>
</evidence>
<dbReference type="InterPro" id="IPR000089">
    <property type="entry name" value="Biotin_lipoyl"/>
</dbReference>
<dbReference type="SUPFAM" id="SSF51246">
    <property type="entry name" value="Rudiment single hybrid motif"/>
    <property type="match status" value="1"/>
</dbReference>
<evidence type="ECO:0000256" key="4">
    <source>
        <dbReference type="ARBA" id="ARBA00023267"/>
    </source>
</evidence>
<dbReference type="CDD" id="cd06850">
    <property type="entry name" value="biotinyl_domain"/>
    <property type="match status" value="1"/>
</dbReference>
<keyword evidence="1" id="KW-0436">Ligase</keyword>
<feature type="domain" description="Biotin carboxylation" evidence="6">
    <location>
        <begin position="1"/>
        <end position="96"/>
    </location>
</feature>
<evidence type="ECO:0000256" key="3">
    <source>
        <dbReference type="ARBA" id="ARBA00022840"/>
    </source>
</evidence>
<dbReference type="InterPro" id="IPR011053">
    <property type="entry name" value="Single_hybrid_motif"/>
</dbReference>
<dbReference type="InterPro" id="IPR011764">
    <property type="entry name" value="Biotin_carboxylation_dom"/>
</dbReference>
<organism evidence="7 8">
    <name type="scientific">Sulfitobacter porphyrae</name>
    <dbReference type="NCBI Taxonomy" id="1246864"/>
    <lineage>
        <taxon>Bacteria</taxon>
        <taxon>Pseudomonadati</taxon>
        <taxon>Pseudomonadota</taxon>
        <taxon>Alphaproteobacteria</taxon>
        <taxon>Rhodobacterales</taxon>
        <taxon>Roseobacteraceae</taxon>
        <taxon>Sulfitobacter</taxon>
    </lineage>
</organism>
<dbReference type="PANTHER" id="PTHR18866">
    <property type="entry name" value="CARBOXYLASE:PYRUVATE/ACETYL-COA/PROPIONYL-COA CARBOXYLASE"/>
    <property type="match status" value="1"/>
</dbReference>
<protein>
    <submittedName>
        <fullName evidence="7">Biotin/lipoyl-containing protein</fullName>
    </submittedName>
</protein>
<dbReference type="Pfam" id="PF02785">
    <property type="entry name" value="Biotin_carb_C"/>
    <property type="match status" value="1"/>
</dbReference>
<dbReference type="Gene3D" id="3.30.470.20">
    <property type="entry name" value="ATP-grasp fold, B domain"/>
    <property type="match status" value="1"/>
</dbReference>
<accession>A0ABW2B7G8</accession>
<evidence type="ECO:0000259" key="6">
    <source>
        <dbReference type="PROSITE" id="PS50979"/>
    </source>
</evidence>
<proteinExistence type="predicted"/>
<dbReference type="PROSITE" id="PS50968">
    <property type="entry name" value="BIOTINYL_LIPOYL"/>
    <property type="match status" value="1"/>
</dbReference>
<dbReference type="PANTHER" id="PTHR18866:SF33">
    <property type="entry name" value="METHYLCROTONOYL-COA CARBOXYLASE SUBUNIT ALPHA, MITOCHONDRIAL-RELATED"/>
    <property type="match status" value="1"/>
</dbReference>
<evidence type="ECO:0000256" key="1">
    <source>
        <dbReference type="ARBA" id="ARBA00022598"/>
    </source>
</evidence>
<dbReference type="EMBL" id="JBHSWG010000003">
    <property type="protein sequence ID" value="MFC6761493.1"/>
    <property type="molecule type" value="Genomic_DNA"/>
</dbReference>
<dbReference type="InterPro" id="IPR005482">
    <property type="entry name" value="Biotin_COase_C"/>
</dbReference>
<dbReference type="InterPro" id="IPR011054">
    <property type="entry name" value="Rudment_hybrid_motif"/>
</dbReference>
<dbReference type="Pfam" id="PF00364">
    <property type="entry name" value="Biotin_lipoyl"/>
    <property type="match status" value="1"/>
</dbReference>
<evidence type="ECO:0000313" key="7">
    <source>
        <dbReference type="EMBL" id="MFC6761493.1"/>
    </source>
</evidence>
<dbReference type="SUPFAM" id="SSF51230">
    <property type="entry name" value="Single hybrid motif"/>
    <property type="match status" value="1"/>
</dbReference>
<comment type="caution">
    <text evidence="7">The sequence shown here is derived from an EMBL/GenBank/DDBJ whole genome shotgun (WGS) entry which is preliminary data.</text>
</comment>
<reference evidence="8" key="1">
    <citation type="journal article" date="2019" name="Int. J. Syst. Evol. Microbiol.">
        <title>The Global Catalogue of Microorganisms (GCM) 10K type strain sequencing project: providing services to taxonomists for standard genome sequencing and annotation.</title>
        <authorList>
            <consortium name="The Broad Institute Genomics Platform"/>
            <consortium name="The Broad Institute Genome Sequencing Center for Infectious Disease"/>
            <person name="Wu L."/>
            <person name="Ma J."/>
        </authorList>
    </citation>
    <scope>NUCLEOTIDE SEQUENCE [LARGE SCALE GENOMIC DNA]</scope>
    <source>
        <strain evidence="8">CCUG 66188</strain>
    </source>
</reference>
<evidence type="ECO:0000259" key="5">
    <source>
        <dbReference type="PROSITE" id="PS50968"/>
    </source>
</evidence>
<dbReference type="Gene3D" id="2.40.50.100">
    <property type="match status" value="1"/>
</dbReference>
<keyword evidence="2" id="KW-0547">Nucleotide-binding</keyword>